<dbReference type="AlphaFoldDB" id="A0A2R8AJ25"/>
<proteinExistence type="predicted"/>
<keyword evidence="3" id="KW-1185">Reference proteome</keyword>
<accession>A0A2R8AJ25</accession>
<protein>
    <recommendedName>
        <fullName evidence="4">Lipocalin-like domain-containing protein</fullName>
    </recommendedName>
</protein>
<dbReference type="RefSeq" id="WP_108856086.1">
    <property type="nucleotide sequence ID" value="NZ_OMOI01000001.1"/>
</dbReference>
<gene>
    <name evidence="2" type="ORF">ALP8811_01038</name>
</gene>
<evidence type="ECO:0008006" key="4">
    <source>
        <dbReference type="Google" id="ProtNLM"/>
    </source>
</evidence>
<organism evidence="2 3">
    <name type="scientific">Aliiroseovarius pelagivivens</name>
    <dbReference type="NCBI Taxonomy" id="1639690"/>
    <lineage>
        <taxon>Bacteria</taxon>
        <taxon>Pseudomonadati</taxon>
        <taxon>Pseudomonadota</taxon>
        <taxon>Alphaproteobacteria</taxon>
        <taxon>Rhodobacterales</taxon>
        <taxon>Paracoccaceae</taxon>
        <taxon>Aliiroseovarius</taxon>
    </lineage>
</organism>
<dbReference type="Proteomes" id="UP000244911">
    <property type="component" value="Unassembled WGS sequence"/>
</dbReference>
<reference evidence="2 3" key="1">
    <citation type="submission" date="2018-03" db="EMBL/GenBank/DDBJ databases">
        <authorList>
            <person name="Keele B.F."/>
        </authorList>
    </citation>
    <scope>NUCLEOTIDE SEQUENCE [LARGE SCALE GENOMIC DNA]</scope>
    <source>
        <strain evidence="2 3">CECT 8811</strain>
    </source>
</reference>
<dbReference type="EMBL" id="OMOI01000001">
    <property type="protein sequence ID" value="SPF76041.1"/>
    <property type="molecule type" value="Genomic_DNA"/>
</dbReference>
<evidence type="ECO:0000313" key="3">
    <source>
        <dbReference type="Proteomes" id="UP000244911"/>
    </source>
</evidence>
<evidence type="ECO:0000313" key="2">
    <source>
        <dbReference type="EMBL" id="SPF76041.1"/>
    </source>
</evidence>
<feature type="chain" id="PRO_5015340213" description="Lipocalin-like domain-containing protein" evidence="1">
    <location>
        <begin position="20"/>
        <end position="153"/>
    </location>
</feature>
<evidence type="ECO:0000256" key="1">
    <source>
        <dbReference type="SAM" id="SignalP"/>
    </source>
</evidence>
<name>A0A2R8AJ25_9RHOB</name>
<sequence length="153" mass="17240">MKKFILLACLAVLPNSALALDQSDLVGKWHCHIPEETEDGMTTSMTANVVFKENGRFSAKMTLIFKDPELEATAKVKYRSSWVFKDGYLYDRPISAVVRSLKANGRDQRRSSFARNIRASLLKHSLNDRTKVTLASDTKMSLTSKDTTTYCAR</sequence>
<keyword evidence="1" id="KW-0732">Signal</keyword>
<feature type="signal peptide" evidence="1">
    <location>
        <begin position="1"/>
        <end position="19"/>
    </location>
</feature>